<gene>
    <name evidence="1" type="ordered locus">Daci_3806</name>
</gene>
<dbReference type="Pfam" id="PF11937">
    <property type="entry name" value="DUF3455"/>
    <property type="match status" value="1"/>
</dbReference>
<name>A9BLF2_DELAS</name>
<evidence type="ECO:0000313" key="1">
    <source>
        <dbReference type="EMBL" id="ABX36437.1"/>
    </source>
</evidence>
<dbReference type="eggNOG" id="ENOG50330AH">
    <property type="taxonomic scope" value="Bacteria"/>
</dbReference>
<keyword evidence="2" id="KW-1185">Reference proteome</keyword>
<reference evidence="1 2" key="1">
    <citation type="journal article" date="2004" name="Appl. Environ. Microbiol.">
        <title>Mineralization of individual congeners of linear alkylbenzenesulfonate by defined pairs of heterotrophic bacteria.</title>
        <authorList>
            <person name="Schleheck D."/>
            <person name="Knepper T.P."/>
            <person name="Fischer K."/>
            <person name="Cook A.M."/>
        </authorList>
    </citation>
    <scope>NUCLEOTIDE SEQUENCE [LARGE SCALE GENOMIC DNA]</scope>
    <source>
        <strain evidence="2">DSM 14801 / SPH-1</strain>
    </source>
</reference>
<organism evidence="1 2">
    <name type="scientific">Delftia acidovorans (strain DSM 14801 / SPH-1)</name>
    <dbReference type="NCBI Taxonomy" id="398578"/>
    <lineage>
        <taxon>Bacteria</taxon>
        <taxon>Pseudomonadati</taxon>
        <taxon>Pseudomonadota</taxon>
        <taxon>Betaproteobacteria</taxon>
        <taxon>Burkholderiales</taxon>
        <taxon>Comamonadaceae</taxon>
        <taxon>Delftia</taxon>
    </lineage>
</organism>
<dbReference type="PANTHER" id="PTHR35567">
    <property type="entry name" value="MALATE DEHYDROGENASE (AFU_ORTHOLOGUE AFUA_2G13800)"/>
    <property type="match status" value="1"/>
</dbReference>
<protein>
    <recommendedName>
        <fullName evidence="3">DUF3455 domain-containing protein</fullName>
    </recommendedName>
</protein>
<evidence type="ECO:0000313" key="2">
    <source>
        <dbReference type="Proteomes" id="UP000000784"/>
    </source>
</evidence>
<accession>A9BLF2</accession>
<proteinExistence type="predicted"/>
<dbReference type="InterPro" id="IPR021851">
    <property type="entry name" value="DUF3455"/>
</dbReference>
<dbReference type="PANTHER" id="PTHR35567:SF1">
    <property type="entry name" value="CONSERVED FUNGAL PROTEIN (AFU_ORTHOLOGUE AFUA_1G14230)"/>
    <property type="match status" value="1"/>
</dbReference>
<evidence type="ECO:0008006" key="3">
    <source>
        <dbReference type="Google" id="ProtNLM"/>
    </source>
</evidence>
<sequence>MRWRVVPAAAQKMRCFSPLHKTVWRIAMLTSRSASRTAAVSFAVATAALLAACGSMHKPASTFSQASLPAPIQVPAGNKVAWETVGSGDITYECRDKANAPGQTEWVFVGPDAVLKDRMGKQVGRYYGPPATWEANDGSKLTATQLAVAPSGAGNLPYQLVKANPAMGSGALEGVSYIQRVALQGGVAPADKPCMAANKGQKTTVKYQADYIFWKPM</sequence>
<dbReference type="Proteomes" id="UP000000784">
    <property type="component" value="Chromosome"/>
</dbReference>
<dbReference type="KEGG" id="dac:Daci_3806"/>
<dbReference type="HOGENOM" id="CLU_101709_0_0_4"/>
<dbReference type="AlphaFoldDB" id="A9BLF2"/>
<dbReference type="EMBL" id="CP000884">
    <property type="protein sequence ID" value="ABX36437.1"/>
    <property type="molecule type" value="Genomic_DNA"/>
</dbReference>
<reference evidence="2" key="2">
    <citation type="submission" date="2007-11" db="EMBL/GenBank/DDBJ databases">
        <title>Complete sequence of Delftia acidovorans DSM 14801 / SPH-1.</title>
        <authorList>
            <person name="Copeland A."/>
            <person name="Lucas S."/>
            <person name="Lapidus A."/>
            <person name="Barry K."/>
            <person name="Glavina del Rio T."/>
            <person name="Dalin E."/>
            <person name="Tice H."/>
            <person name="Pitluck S."/>
            <person name="Lowry S."/>
            <person name="Clum A."/>
            <person name="Schmutz J."/>
            <person name="Larimer F."/>
            <person name="Land M."/>
            <person name="Hauser L."/>
            <person name="Kyrpides N."/>
            <person name="Kim E."/>
            <person name="Schleheck D."/>
            <person name="Richardson P."/>
        </authorList>
    </citation>
    <scope>NUCLEOTIDE SEQUENCE [LARGE SCALE GENOMIC DNA]</scope>
    <source>
        <strain evidence="2">DSM 14801 / SPH-1</strain>
    </source>
</reference>
<dbReference type="STRING" id="398578.Daci_3806"/>